<comment type="caution">
    <text evidence="4">The sequence shown here is derived from an EMBL/GenBank/DDBJ whole genome shotgun (WGS) entry which is preliminary data.</text>
</comment>
<dbReference type="PANTHER" id="PTHR34406">
    <property type="entry name" value="PROTEIN YCEI"/>
    <property type="match status" value="1"/>
</dbReference>
<keyword evidence="5" id="KW-1185">Reference proteome</keyword>
<feature type="chain" id="PRO_5040896323" evidence="2">
    <location>
        <begin position="27"/>
        <end position="386"/>
    </location>
</feature>
<feature type="domain" description="Lipid/polyisoprenoid-binding YceI-like" evidence="3">
    <location>
        <begin position="49"/>
        <end position="211"/>
    </location>
</feature>
<feature type="signal peptide" evidence="2">
    <location>
        <begin position="1"/>
        <end position="26"/>
    </location>
</feature>
<proteinExistence type="predicted"/>
<dbReference type="SUPFAM" id="SSF101874">
    <property type="entry name" value="YceI-like"/>
    <property type="match status" value="1"/>
</dbReference>
<feature type="compositionally biased region" description="Basic and acidic residues" evidence="1">
    <location>
        <begin position="216"/>
        <end position="234"/>
    </location>
</feature>
<gene>
    <name evidence="4" type="ORF">NG895_14205</name>
</gene>
<feature type="region of interest" description="Disordered" evidence="1">
    <location>
        <begin position="208"/>
        <end position="240"/>
    </location>
</feature>
<dbReference type="EMBL" id="JAMXLR010000051">
    <property type="protein sequence ID" value="MCO6045059.1"/>
    <property type="molecule type" value="Genomic_DNA"/>
</dbReference>
<dbReference type="RefSeq" id="WP_252853172.1">
    <property type="nucleotide sequence ID" value="NZ_JAMXLR010000051.1"/>
</dbReference>
<dbReference type="Pfam" id="PF04264">
    <property type="entry name" value="YceI"/>
    <property type="match status" value="1"/>
</dbReference>
<dbReference type="PANTHER" id="PTHR34406:SF1">
    <property type="entry name" value="PROTEIN YCEI"/>
    <property type="match status" value="1"/>
</dbReference>
<accession>A0A9X2JJJ5</accession>
<dbReference type="InterPro" id="IPR036761">
    <property type="entry name" value="TTHA0802/YceI-like_sf"/>
</dbReference>
<evidence type="ECO:0000256" key="1">
    <source>
        <dbReference type="SAM" id="MobiDB-lite"/>
    </source>
</evidence>
<name>A0A9X2JJJ5_9BACT</name>
<evidence type="ECO:0000256" key="2">
    <source>
        <dbReference type="SAM" id="SignalP"/>
    </source>
</evidence>
<evidence type="ECO:0000313" key="4">
    <source>
        <dbReference type="EMBL" id="MCO6045059.1"/>
    </source>
</evidence>
<reference evidence="4" key="1">
    <citation type="submission" date="2022-06" db="EMBL/GenBank/DDBJ databases">
        <title>Aeoliella straminimaris, a novel planctomycete from sediments.</title>
        <authorList>
            <person name="Vitorino I.R."/>
            <person name="Lage O.M."/>
        </authorList>
    </citation>
    <scope>NUCLEOTIDE SEQUENCE</scope>
    <source>
        <strain evidence="4">ICT_H6.2</strain>
    </source>
</reference>
<evidence type="ECO:0000259" key="3">
    <source>
        <dbReference type="SMART" id="SM00867"/>
    </source>
</evidence>
<sequence>MPTHKLTAFAPLVVLCAIASIPLAIAQAPATKDKESSKKLTPVPVEADTAKISGKNTCIEFVGLHTGDDPKPRLGGFKKFDGVLLVEQGALKKISVKIEMASIWTEFDKLTTHLQAADFFNVEEYPTATFKSTKITPADNKGKVKVTGLLNMHGTDGEITFPATVKVTDKGITLTSEFKLDRTAFGMTDHADGVEAMVNVEVKVGQATKGVEEDEKEKNPAKEDTKSAQIERPRSGLAVGESVEPWTPVHVAGPDKGTKACPVCNYLAQPAIVIFAKDGANTTQLVEEVESLVAKHNEQGLKAFVAVLDTAPENVESMANQSGIVLTSVCYPDTKTGKKDLAAYHVDPNVENTVMIYKQYKVVANWVNLPSEDAGQLRKAVEEMVN</sequence>
<protein>
    <submittedName>
        <fullName evidence="4">YceI family protein</fullName>
    </submittedName>
</protein>
<keyword evidence="2" id="KW-0732">Signal</keyword>
<evidence type="ECO:0000313" key="5">
    <source>
        <dbReference type="Proteomes" id="UP001155241"/>
    </source>
</evidence>
<dbReference type="SMART" id="SM00867">
    <property type="entry name" value="YceI"/>
    <property type="match status" value="1"/>
</dbReference>
<dbReference type="Gene3D" id="2.40.128.110">
    <property type="entry name" value="Lipid/polyisoprenoid-binding, YceI-like"/>
    <property type="match status" value="1"/>
</dbReference>
<dbReference type="AlphaFoldDB" id="A0A9X2JJJ5"/>
<organism evidence="4 5">
    <name type="scientific">Aeoliella straminimaris</name>
    <dbReference type="NCBI Taxonomy" id="2954799"/>
    <lineage>
        <taxon>Bacteria</taxon>
        <taxon>Pseudomonadati</taxon>
        <taxon>Planctomycetota</taxon>
        <taxon>Planctomycetia</taxon>
        <taxon>Pirellulales</taxon>
        <taxon>Lacipirellulaceae</taxon>
        <taxon>Aeoliella</taxon>
    </lineage>
</organism>
<dbReference type="Proteomes" id="UP001155241">
    <property type="component" value="Unassembled WGS sequence"/>
</dbReference>
<dbReference type="InterPro" id="IPR007372">
    <property type="entry name" value="Lipid/polyisoprenoid-bd_YceI"/>
</dbReference>